<evidence type="ECO:0000256" key="4">
    <source>
        <dbReference type="ARBA" id="ARBA00022989"/>
    </source>
</evidence>
<dbReference type="RefSeq" id="WP_306068111.1">
    <property type="nucleotide sequence ID" value="NZ_JAROCA020000001.1"/>
</dbReference>
<accession>A0ABU5CF74</accession>
<reference evidence="7 8" key="1">
    <citation type="submission" date="2023-10" db="EMBL/GenBank/DDBJ databases">
        <title>179-bfca-hs.</title>
        <authorList>
            <person name="Miliotis G."/>
            <person name="Sengupta P."/>
            <person name="Hameed A."/>
            <person name="Chuvochina M."/>
            <person name="Mcdonagh F."/>
            <person name="Simpson A.C."/>
            <person name="Singh N.K."/>
            <person name="Rekha P.D."/>
            <person name="Raman K."/>
            <person name="Hugenholtz P."/>
            <person name="Venkateswaran K."/>
        </authorList>
    </citation>
    <scope>NUCLEOTIDE SEQUENCE [LARGE SCALE GENOMIC DNA]</scope>
    <source>
        <strain evidence="7 8">179-BFC-A-HS</strain>
    </source>
</reference>
<dbReference type="Proteomes" id="UP001228376">
    <property type="component" value="Unassembled WGS sequence"/>
</dbReference>
<proteinExistence type="inferred from homology"/>
<keyword evidence="5 6" id="KW-0472">Membrane</keyword>
<dbReference type="Pfam" id="PF01925">
    <property type="entry name" value="TauE"/>
    <property type="match status" value="1"/>
</dbReference>
<keyword evidence="3 6" id="KW-0812">Transmembrane</keyword>
<evidence type="ECO:0000313" key="7">
    <source>
        <dbReference type="EMBL" id="MDY0404170.1"/>
    </source>
</evidence>
<evidence type="ECO:0000313" key="8">
    <source>
        <dbReference type="Proteomes" id="UP001228376"/>
    </source>
</evidence>
<feature type="transmembrane region" description="Helical" evidence="6">
    <location>
        <begin position="96"/>
        <end position="112"/>
    </location>
</feature>
<sequence>MVIVILLILFKPEQYMTLKNQQLTITKTIILVFCFLIVGFYGGFIQAGVGFLIIAFLSIFASKLMLVEMHSIKTVVTTIYLLISTIIFIAHGQVNWLYAVSLAVGSGIGGWLGSRFAIKVSEKFLKITTAIVIFLMAGKLLFF</sequence>
<dbReference type="InterPro" id="IPR051598">
    <property type="entry name" value="TSUP/Inactive_protease-like"/>
</dbReference>
<evidence type="ECO:0000256" key="5">
    <source>
        <dbReference type="ARBA" id="ARBA00023136"/>
    </source>
</evidence>
<evidence type="ECO:0000256" key="2">
    <source>
        <dbReference type="ARBA" id="ARBA00009142"/>
    </source>
</evidence>
<dbReference type="PANTHER" id="PTHR43701:SF2">
    <property type="entry name" value="MEMBRANE TRANSPORTER PROTEIN YJNA-RELATED"/>
    <property type="match status" value="1"/>
</dbReference>
<dbReference type="EMBL" id="JAROCA020000001">
    <property type="protein sequence ID" value="MDY0404170.1"/>
    <property type="molecule type" value="Genomic_DNA"/>
</dbReference>
<protein>
    <recommendedName>
        <fullName evidence="6">Probable membrane transporter protein</fullName>
    </recommendedName>
</protein>
<evidence type="ECO:0000256" key="6">
    <source>
        <dbReference type="RuleBase" id="RU363041"/>
    </source>
</evidence>
<dbReference type="PANTHER" id="PTHR43701">
    <property type="entry name" value="MEMBRANE TRANSPORTER PROTEIN MJ0441-RELATED"/>
    <property type="match status" value="1"/>
</dbReference>
<feature type="transmembrane region" description="Helical" evidence="6">
    <location>
        <begin position="29"/>
        <end position="60"/>
    </location>
</feature>
<gene>
    <name evidence="7" type="ORF">P5G51_000990</name>
</gene>
<evidence type="ECO:0000256" key="3">
    <source>
        <dbReference type="ARBA" id="ARBA00022692"/>
    </source>
</evidence>
<organism evidence="7 8">
    <name type="scientific">Tigheibacillus jepli</name>
    <dbReference type="NCBI Taxonomy" id="3035914"/>
    <lineage>
        <taxon>Bacteria</taxon>
        <taxon>Bacillati</taxon>
        <taxon>Bacillota</taxon>
        <taxon>Bacilli</taxon>
        <taxon>Bacillales</taxon>
        <taxon>Bacillaceae</taxon>
        <taxon>Tigheibacillus</taxon>
    </lineage>
</organism>
<keyword evidence="8" id="KW-1185">Reference proteome</keyword>
<evidence type="ECO:0000256" key="1">
    <source>
        <dbReference type="ARBA" id="ARBA00004141"/>
    </source>
</evidence>
<name>A0ABU5CF74_9BACI</name>
<comment type="subcellular location">
    <subcellularLocation>
        <location evidence="6">Cell membrane</location>
        <topology evidence="6">Multi-pass membrane protein</topology>
    </subcellularLocation>
    <subcellularLocation>
        <location evidence="1">Membrane</location>
        <topology evidence="1">Multi-pass membrane protein</topology>
    </subcellularLocation>
</comment>
<comment type="caution">
    <text evidence="7">The sequence shown here is derived from an EMBL/GenBank/DDBJ whole genome shotgun (WGS) entry which is preliminary data.</text>
</comment>
<comment type="similarity">
    <text evidence="2 6">Belongs to the 4-toluene sulfonate uptake permease (TSUP) (TC 2.A.102) family.</text>
</comment>
<keyword evidence="6" id="KW-1003">Cell membrane</keyword>
<dbReference type="InterPro" id="IPR002781">
    <property type="entry name" value="TM_pro_TauE-like"/>
</dbReference>
<feature type="transmembrane region" description="Helical" evidence="6">
    <location>
        <begin position="72"/>
        <end position="90"/>
    </location>
</feature>
<feature type="transmembrane region" description="Helical" evidence="6">
    <location>
        <begin position="124"/>
        <end position="142"/>
    </location>
</feature>
<keyword evidence="4 6" id="KW-1133">Transmembrane helix</keyword>